<dbReference type="WBParaSite" id="ACOC_0001162601-mRNA-1">
    <property type="protein sequence ID" value="ACOC_0001162601-mRNA-1"/>
    <property type="gene ID" value="ACOC_0001162601"/>
</dbReference>
<evidence type="ECO:0000313" key="3">
    <source>
        <dbReference type="Proteomes" id="UP000267027"/>
    </source>
</evidence>
<accession>A0A0R3PYT7</accession>
<dbReference type="AlphaFoldDB" id="A0A0R3PYT7"/>
<dbReference type="Proteomes" id="UP000267027">
    <property type="component" value="Unassembled WGS sequence"/>
</dbReference>
<protein>
    <submittedName>
        <fullName evidence="2 4">Uncharacterized protein</fullName>
    </submittedName>
</protein>
<reference evidence="4" key="1">
    <citation type="submission" date="2017-02" db="UniProtKB">
        <authorList>
            <consortium name="WormBaseParasite"/>
        </authorList>
    </citation>
    <scope>IDENTIFICATION</scope>
</reference>
<keyword evidence="3" id="KW-1185">Reference proteome</keyword>
<reference evidence="2 3" key="2">
    <citation type="submission" date="2018-11" db="EMBL/GenBank/DDBJ databases">
        <authorList>
            <consortium name="Pathogen Informatics"/>
        </authorList>
    </citation>
    <scope>NUCLEOTIDE SEQUENCE [LARGE SCALE GENOMIC DNA]</scope>
    <source>
        <strain evidence="2 3">Costa Rica</strain>
    </source>
</reference>
<evidence type="ECO:0000313" key="4">
    <source>
        <dbReference type="WBParaSite" id="ACOC_0001162601-mRNA-1"/>
    </source>
</evidence>
<evidence type="ECO:0000313" key="2">
    <source>
        <dbReference type="EMBL" id="VDM63212.1"/>
    </source>
</evidence>
<evidence type="ECO:0000256" key="1">
    <source>
        <dbReference type="SAM" id="MobiDB-lite"/>
    </source>
</evidence>
<proteinExistence type="predicted"/>
<organism evidence="4">
    <name type="scientific">Angiostrongylus costaricensis</name>
    <name type="common">Nematode worm</name>
    <dbReference type="NCBI Taxonomy" id="334426"/>
    <lineage>
        <taxon>Eukaryota</taxon>
        <taxon>Metazoa</taxon>
        <taxon>Ecdysozoa</taxon>
        <taxon>Nematoda</taxon>
        <taxon>Chromadorea</taxon>
        <taxon>Rhabditida</taxon>
        <taxon>Rhabditina</taxon>
        <taxon>Rhabditomorpha</taxon>
        <taxon>Strongyloidea</taxon>
        <taxon>Metastrongylidae</taxon>
        <taxon>Angiostrongylus</taxon>
    </lineage>
</organism>
<feature type="compositionally biased region" description="Basic and acidic residues" evidence="1">
    <location>
        <begin position="8"/>
        <end position="19"/>
    </location>
</feature>
<sequence>MHGKRERARLSSNDEHIGDDVDDAEGLRHIVGNWMPRRPDGFLTGGEKRKSWTVRIFLMSVFTNQEKENEKVNLNDRCEQEWRVQFKRKP</sequence>
<name>A0A0R3PYT7_ANGCS</name>
<dbReference type="EMBL" id="UYYA01004741">
    <property type="protein sequence ID" value="VDM63212.1"/>
    <property type="molecule type" value="Genomic_DNA"/>
</dbReference>
<feature type="region of interest" description="Disordered" evidence="1">
    <location>
        <begin position="1"/>
        <end position="21"/>
    </location>
</feature>
<gene>
    <name evidence="2" type="ORF">ACOC_LOCUS11627</name>
</gene>